<evidence type="ECO:0000313" key="4">
    <source>
        <dbReference type="EMBL" id="MCG5032091.1"/>
    </source>
</evidence>
<gene>
    <name evidence="4" type="ORF">L0P48_00475</name>
</gene>
<sequence>MNRYLFEVLCFIEKNGKKEYGIREISDAIQISGNTVSKSLQEAKISGYIEGKQMLSITSKGIEALEPYRVKKAVIMAAGFGARMMPATADRPKPMVTVNGKRIIDTLLDALVNVGIKDIVIIRGYKKERFNEILEKYPFVRFIDNDRYDKENNISSVILASKEINNGYLCEADLYITNPEVIRKYQYVSNILGSYSLETDDWSFRIKDGYISEYQKGNTYCYNYYGISYWTKEDCQKLRSDWAEIYKDNKGVFWEEVPLILKKENYKVEIRQCNKQDIMEIDNYYELAQLDETYR</sequence>
<dbReference type="SUPFAM" id="SSF53448">
    <property type="entry name" value="Nucleotide-diphospho-sugar transferases"/>
    <property type="match status" value="1"/>
</dbReference>
<keyword evidence="1 4" id="KW-0808">Transferase</keyword>
<dbReference type="Pfam" id="PF00483">
    <property type="entry name" value="NTP_transferase"/>
    <property type="match status" value="1"/>
</dbReference>
<dbReference type="AlphaFoldDB" id="A0AAW5CLG2"/>
<dbReference type="PANTHER" id="PTHR43584:SF5">
    <property type="entry name" value="PROTEIN LICC"/>
    <property type="match status" value="1"/>
</dbReference>
<evidence type="ECO:0000259" key="3">
    <source>
        <dbReference type="Pfam" id="PF00483"/>
    </source>
</evidence>
<dbReference type="GO" id="GO:0016779">
    <property type="term" value="F:nucleotidyltransferase activity"/>
    <property type="evidence" value="ECO:0007669"/>
    <property type="project" value="UniProtKB-KW"/>
</dbReference>
<evidence type="ECO:0000313" key="5">
    <source>
        <dbReference type="Proteomes" id="UP001200089"/>
    </source>
</evidence>
<dbReference type="EMBL" id="JAKNDE010000001">
    <property type="protein sequence ID" value="MCG5032091.1"/>
    <property type="molecule type" value="Genomic_DNA"/>
</dbReference>
<dbReference type="Proteomes" id="UP001200089">
    <property type="component" value="Unassembled WGS sequence"/>
</dbReference>
<dbReference type="InterPro" id="IPR005835">
    <property type="entry name" value="NTP_transferase_dom"/>
</dbReference>
<evidence type="ECO:0000256" key="1">
    <source>
        <dbReference type="ARBA" id="ARBA00022679"/>
    </source>
</evidence>
<dbReference type="InterPro" id="IPR050065">
    <property type="entry name" value="GlmU-like"/>
</dbReference>
<organism evidence="4 5">
    <name type="scientific">Blautia massiliensis</name>
    <name type="common">ex Durand et al. 2017</name>
    <dbReference type="NCBI Taxonomy" id="1737424"/>
    <lineage>
        <taxon>Bacteria</taxon>
        <taxon>Bacillati</taxon>
        <taxon>Bacillota</taxon>
        <taxon>Clostridia</taxon>
        <taxon>Lachnospirales</taxon>
        <taxon>Lachnospiraceae</taxon>
        <taxon>Blautia</taxon>
    </lineage>
</organism>
<name>A0AAW5CLG2_9FIRM</name>
<dbReference type="Gene3D" id="3.90.550.10">
    <property type="entry name" value="Spore Coat Polysaccharide Biosynthesis Protein SpsA, Chain A"/>
    <property type="match status" value="1"/>
</dbReference>
<comment type="caution">
    <text evidence="4">The sequence shown here is derived from an EMBL/GenBank/DDBJ whole genome shotgun (WGS) entry which is preliminary data.</text>
</comment>
<dbReference type="PANTHER" id="PTHR43584">
    <property type="entry name" value="NUCLEOTIDYL TRANSFERASE"/>
    <property type="match status" value="1"/>
</dbReference>
<dbReference type="InterPro" id="IPR029044">
    <property type="entry name" value="Nucleotide-diphossugar_trans"/>
</dbReference>
<accession>A0AAW5CLG2</accession>
<protein>
    <submittedName>
        <fullName evidence="4">NTP transferase domain-containing protein</fullName>
    </submittedName>
</protein>
<reference evidence="4" key="1">
    <citation type="submission" date="2022-01" db="EMBL/GenBank/DDBJ databases">
        <title>Collection of gut derived symbiotic bacterial strains cultured from healthy donors.</title>
        <authorList>
            <person name="Lin H."/>
            <person name="Kohout C."/>
            <person name="Waligurski E."/>
            <person name="Pamer E.G."/>
        </authorList>
    </citation>
    <scope>NUCLEOTIDE SEQUENCE</scope>
    <source>
        <strain evidence="4">DFI.1.11</strain>
    </source>
</reference>
<feature type="domain" description="Nucleotidyl transferase" evidence="3">
    <location>
        <begin position="72"/>
        <end position="138"/>
    </location>
</feature>
<evidence type="ECO:0000256" key="2">
    <source>
        <dbReference type="ARBA" id="ARBA00022695"/>
    </source>
</evidence>
<proteinExistence type="predicted"/>
<keyword evidence="2" id="KW-0548">Nucleotidyltransferase</keyword>